<dbReference type="InterPro" id="IPR036673">
    <property type="entry name" value="Cyanovirin-N_sf"/>
</dbReference>
<evidence type="ECO:0000256" key="2">
    <source>
        <dbReference type="ARBA" id="ARBA00022737"/>
    </source>
</evidence>
<dbReference type="Gene3D" id="2.30.60.10">
    <property type="entry name" value="Cyanovirin-N"/>
    <property type="match status" value="1"/>
</dbReference>
<evidence type="ECO:0000256" key="3">
    <source>
        <dbReference type="SAM" id="MobiDB-lite"/>
    </source>
</evidence>
<dbReference type="SMART" id="SM00247">
    <property type="entry name" value="XTALbg"/>
    <property type="match status" value="2"/>
</dbReference>
<dbReference type="OrthoDB" id="7186950at2"/>
<feature type="compositionally biased region" description="Pro residues" evidence="3">
    <location>
        <begin position="201"/>
        <end position="215"/>
    </location>
</feature>
<feature type="region of interest" description="Disordered" evidence="3">
    <location>
        <begin position="196"/>
        <end position="221"/>
    </location>
</feature>
<dbReference type="RefSeq" id="WP_110449802.1">
    <property type="nucleotide sequence ID" value="NZ_CP029479.1"/>
</dbReference>
<feature type="signal peptide" evidence="4">
    <location>
        <begin position="1"/>
        <end position="24"/>
    </location>
</feature>
<name>A0A2Z3HL40_9CAUL</name>
<dbReference type="AlphaFoldDB" id="A0A2Z3HL40"/>
<evidence type="ECO:0000259" key="5">
    <source>
        <dbReference type="SMART" id="SM00247"/>
    </source>
</evidence>
<feature type="chain" id="PRO_5016318002" description="Beta/gamma crystallin 'Greek key' domain-containing protein" evidence="4">
    <location>
        <begin position="25"/>
        <end position="309"/>
    </location>
</feature>
<dbReference type="InterPro" id="IPR001064">
    <property type="entry name" value="Beta/gamma_crystallin"/>
</dbReference>
<comment type="similarity">
    <text evidence="1">Belongs to the beta/gamma-crystallin family.</text>
</comment>
<keyword evidence="7" id="KW-1185">Reference proteome</keyword>
<evidence type="ECO:0000256" key="4">
    <source>
        <dbReference type="SAM" id="SignalP"/>
    </source>
</evidence>
<dbReference type="InterPro" id="IPR011024">
    <property type="entry name" value="G_crystallin-like"/>
</dbReference>
<protein>
    <recommendedName>
        <fullName evidence="5">Beta/gamma crystallin 'Greek key' domain-containing protein</fullName>
    </recommendedName>
</protein>
<proteinExistence type="inferred from homology"/>
<sequence length="309" mass="33155">MMRLPGLFAAAALALGVAAGPAVAQERGAPPPQGDYWNTCRNVSTVGYGPNAVMTAQCQDRYGRWTNTSLRVGNCTYISNIDGQLQCRSGGGGGGSWNGGNQGGGRPPYAQPQATLFSGLNFTGQNFETTREYSNLPSYFNDRALSLRVARGMAWEVCSDANFRGNCQVIDRDVPDLRRFGLGFAISSLRPMDGQGGGYPTYPPYPPAPPPPPPWGGGGGGGGGFRPSTLLMYPSVDFQGPAFETRSEYSNLPRQFNDKAHSLRIVGGGAWEVCVDANFRGRCQVFDRDAPDLHRFGLAEAITSVRQVR</sequence>
<evidence type="ECO:0000256" key="1">
    <source>
        <dbReference type="ARBA" id="ARBA00009646"/>
    </source>
</evidence>
<dbReference type="Proteomes" id="UP000247763">
    <property type="component" value="Chromosome"/>
</dbReference>
<dbReference type="SUPFAM" id="SSF51322">
    <property type="entry name" value="Cyanovirin-N"/>
    <property type="match status" value="1"/>
</dbReference>
<keyword evidence="4" id="KW-0732">Signal</keyword>
<accession>A0A2Z3HL40</accession>
<dbReference type="Gene3D" id="2.60.20.10">
    <property type="entry name" value="Crystallins"/>
    <property type="match status" value="2"/>
</dbReference>
<organism evidence="6 7">
    <name type="scientific">Phenylobacterium parvum</name>
    <dbReference type="NCBI Taxonomy" id="2201350"/>
    <lineage>
        <taxon>Bacteria</taxon>
        <taxon>Pseudomonadati</taxon>
        <taxon>Pseudomonadota</taxon>
        <taxon>Alphaproteobacteria</taxon>
        <taxon>Caulobacterales</taxon>
        <taxon>Caulobacteraceae</taxon>
        <taxon>Phenylobacterium</taxon>
    </lineage>
</organism>
<dbReference type="Pfam" id="PF00030">
    <property type="entry name" value="Crystall"/>
    <property type="match status" value="2"/>
</dbReference>
<feature type="domain" description="Beta/gamma crystallin 'Greek key'" evidence="5">
    <location>
        <begin position="229"/>
        <end position="308"/>
    </location>
</feature>
<dbReference type="KEGG" id="phb:HYN04_05340"/>
<reference evidence="7" key="1">
    <citation type="submission" date="2018-05" db="EMBL/GenBank/DDBJ databases">
        <title>Genome sequencing of Phenylobacterium sp. HYN0004.</title>
        <authorList>
            <person name="Yi H."/>
            <person name="Baek C."/>
        </authorList>
    </citation>
    <scope>NUCLEOTIDE SEQUENCE [LARGE SCALE GENOMIC DNA]</scope>
    <source>
        <strain evidence="7">HYN0004</strain>
    </source>
</reference>
<feature type="domain" description="Beta/gamma crystallin 'Greek key'" evidence="5">
    <location>
        <begin position="113"/>
        <end position="192"/>
    </location>
</feature>
<gene>
    <name evidence="6" type="ORF">HYN04_05340</name>
</gene>
<keyword evidence="2" id="KW-0677">Repeat</keyword>
<dbReference type="SUPFAM" id="SSF49695">
    <property type="entry name" value="gamma-Crystallin-like"/>
    <property type="match status" value="1"/>
</dbReference>
<evidence type="ECO:0000313" key="6">
    <source>
        <dbReference type="EMBL" id="AWM77233.1"/>
    </source>
</evidence>
<evidence type="ECO:0000313" key="7">
    <source>
        <dbReference type="Proteomes" id="UP000247763"/>
    </source>
</evidence>
<dbReference type="EMBL" id="CP029479">
    <property type="protein sequence ID" value="AWM77233.1"/>
    <property type="molecule type" value="Genomic_DNA"/>
</dbReference>